<evidence type="ECO:0000256" key="1">
    <source>
        <dbReference type="SAM" id="Phobius"/>
    </source>
</evidence>
<reference evidence="2 3" key="1">
    <citation type="journal article" date="2019" name="Int. J. Syst. Evol. Microbiol.">
        <title>The Global Catalogue of Microorganisms (GCM) 10K type strain sequencing project: providing services to taxonomists for standard genome sequencing and annotation.</title>
        <authorList>
            <consortium name="The Broad Institute Genomics Platform"/>
            <consortium name="The Broad Institute Genome Sequencing Center for Infectious Disease"/>
            <person name="Wu L."/>
            <person name="Ma J."/>
        </authorList>
    </citation>
    <scope>NUCLEOTIDE SEQUENCE [LARGE SCALE GENOMIC DNA]</scope>
    <source>
        <strain evidence="2 3">GX26</strain>
    </source>
</reference>
<keyword evidence="1" id="KW-0812">Transmembrane</keyword>
<feature type="transmembrane region" description="Helical" evidence="1">
    <location>
        <begin position="315"/>
        <end position="339"/>
    </location>
</feature>
<comment type="caution">
    <text evidence="2">The sequence shown here is derived from an EMBL/GenBank/DDBJ whole genome shotgun (WGS) entry which is preliminary data.</text>
</comment>
<organism evidence="2 3">
    <name type="scientific">Halorubellus litoreus</name>
    <dbReference type="NCBI Taxonomy" id="755308"/>
    <lineage>
        <taxon>Archaea</taxon>
        <taxon>Methanobacteriati</taxon>
        <taxon>Methanobacteriota</taxon>
        <taxon>Stenosarchaea group</taxon>
        <taxon>Halobacteria</taxon>
        <taxon>Halobacteriales</taxon>
        <taxon>Halorubellaceae</taxon>
        <taxon>Halorubellus</taxon>
    </lineage>
</organism>
<dbReference type="Proteomes" id="UP001596395">
    <property type="component" value="Unassembled WGS sequence"/>
</dbReference>
<feature type="transmembrane region" description="Helical" evidence="1">
    <location>
        <begin position="268"/>
        <end position="295"/>
    </location>
</feature>
<proteinExistence type="predicted"/>
<keyword evidence="1" id="KW-0472">Membrane</keyword>
<name>A0ABD5VCS9_9EURY</name>
<keyword evidence="1" id="KW-1133">Transmembrane helix</keyword>
<dbReference type="RefSeq" id="WP_336350216.1">
    <property type="nucleotide sequence ID" value="NZ_JAZAQL010000002.1"/>
</dbReference>
<keyword evidence="3" id="KW-1185">Reference proteome</keyword>
<protein>
    <submittedName>
        <fullName evidence="2">Uncharacterized protein</fullName>
    </submittedName>
</protein>
<dbReference type="AlphaFoldDB" id="A0ABD5VCS9"/>
<feature type="transmembrane region" description="Helical" evidence="1">
    <location>
        <begin position="243"/>
        <end position="262"/>
    </location>
</feature>
<evidence type="ECO:0000313" key="3">
    <source>
        <dbReference type="Proteomes" id="UP001596395"/>
    </source>
</evidence>
<dbReference type="EMBL" id="JBHSXN010000002">
    <property type="protein sequence ID" value="MFC6953254.1"/>
    <property type="molecule type" value="Genomic_DNA"/>
</dbReference>
<gene>
    <name evidence="2" type="ORF">ACFQGB_10300</name>
</gene>
<evidence type="ECO:0000313" key="2">
    <source>
        <dbReference type="EMBL" id="MFC6953254.1"/>
    </source>
</evidence>
<accession>A0ABD5VCS9</accession>
<feature type="transmembrane region" description="Helical" evidence="1">
    <location>
        <begin position="200"/>
        <end position="222"/>
    </location>
</feature>
<sequence length="342" mass="35597">MHRRRVLAICFVAVALAAVAAPALGHVPAFSTDNDDPGNATYVDDPAKSWSFYDRVDANESAYYRTYLDAGDRLQVSTFTPRATGFEPGFVVMSPALNGTDGVPSQVEVPEGYGARVVEPEPSGDAEYEPFTPAALYRTAELNATVDTAGTYYVAAYDPDRGAGAVGVVVGYQESFGVEEYVTVPLDRPRIHEWEGQPAWFVYGPILLGALATLGAFAWWTTDGSEDDARGAGGDGGTRTTRSVVLAVASALYGGGVAGVAVQTTVAASVAGLTTGVLVTLAFVAIPALLGWYLLGRAIDDESPSRARRGTLLAVALLGVGTWAGFVVGPALVVLAAGLPAE</sequence>